<keyword evidence="2" id="KW-1015">Disulfide bond</keyword>
<organism evidence="6">
    <name type="scientific">Anisakis simplex</name>
    <name type="common">Herring worm</name>
    <dbReference type="NCBI Taxonomy" id="6269"/>
    <lineage>
        <taxon>Eukaryota</taxon>
        <taxon>Metazoa</taxon>
        <taxon>Ecdysozoa</taxon>
        <taxon>Nematoda</taxon>
        <taxon>Chromadorea</taxon>
        <taxon>Rhabditida</taxon>
        <taxon>Spirurina</taxon>
        <taxon>Ascaridomorpha</taxon>
        <taxon>Ascaridoidea</taxon>
        <taxon>Anisakidae</taxon>
        <taxon>Anisakis</taxon>
        <taxon>Anisakis simplex complex</taxon>
    </lineage>
</organism>
<keyword evidence="5" id="KW-1185">Reference proteome</keyword>
<dbReference type="Pfam" id="PF09258">
    <property type="entry name" value="Glyco_transf_64"/>
    <property type="match status" value="1"/>
</dbReference>
<protein>
    <submittedName>
        <fullName evidence="6">Glyco_transf_64 domain-containing protein</fullName>
    </submittedName>
</protein>
<dbReference type="OrthoDB" id="5954868at2759"/>
<feature type="domain" description="Glycosyl transferase 64" evidence="3">
    <location>
        <begin position="2"/>
        <end position="78"/>
    </location>
</feature>
<dbReference type="AlphaFoldDB" id="A0A0M3JG52"/>
<dbReference type="EMBL" id="UYRR01013815">
    <property type="protein sequence ID" value="VDK26952.1"/>
    <property type="molecule type" value="Genomic_DNA"/>
</dbReference>
<evidence type="ECO:0000256" key="1">
    <source>
        <dbReference type="ARBA" id="ARBA00022679"/>
    </source>
</evidence>
<dbReference type="Proteomes" id="UP000267096">
    <property type="component" value="Unassembled WGS sequence"/>
</dbReference>
<gene>
    <name evidence="4" type="ORF">ASIM_LOCUS6385</name>
</gene>
<evidence type="ECO:0000313" key="6">
    <source>
        <dbReference type="WBParaSite" id="ASIM_0000660701-mRNA-1"/>
    </source>
</evidence>
<reference evidence="4 5" key="2">
    <citation type="submission" date="2018-11" db="EMBL/GenBank/DDBJ databases">
        <authorList>
            <consortium name="Pathogen Informatics"/>
        </authorList>
    </citation>
    <scope>NUCLEOTIDE SEQUENCE [LARGE SCALE GENOMIC DNA]</scope>
</reference>
<name>A0A0M3JG52_ANISI</name>
<proteinExistence type="predicted"/>
<accession>A0A0M3JG52</accession>
<dbReference type="GO" id="GO:1901135">
    <property type="term" value="P:carbohydrate derivative metabolic process"/>
    <property type="evidence" value="ECO:0007669"/>
    <property type="project" value="UniProtKB-ARBA"/>
</dbReference>
<dbReference type="InterPro" id="IPR015338">
    <property type="entry name" value="GT64_dom"/>
</dbReference>
<keyword evidence="1" id="KW-0808">Transferase</keyword>
<reference evidence="6" key="1">
    <citation type="submission" date="2017-02" db="UniProtKB">
        <authorList>
            <consortium name="WormBaseParasite"/>
        </authorList>
    </citation>
    <scope>IDENTIFICATION</scope>
</reference>
<sequence length="127" mass="14393">MVWRENPERLVGFMHKNGFSFNETLASYIFIGKNVRAEGGEQQKVNIKKNMNRSMALGDGDGAVFYHKYYGILYGKELWRKWGRFGESAVPQQHFGQTATGISTNSLGGKCPLAVSDRKTVVYSCWF</sequence>
<evidence type="ECO:0000256" key="2">
    <source>
        <dbReference type="ARBA" id="ARBA00023157"/>
    </source>
</evidence>
<evidence type="ECO:0000259" key="3">
    <source>
        <dbReference type="Pfam" id="PF09258"/>
    </source>
</evidence>
<dbReference type="GO" id="GO:0016020">
    <property type="term" value="C:membrane"/>
    <property type="evidence" value="ECO:0007669"/>
    <property type="project" value="InterPro"/>
</dbReference>
<evidence type="ECO:0000313" key="5">
    <source>
        <dbReference type="Proteomes" id="UP000267096"/>
    </source>
</evidence>
<dbReference type="WBParaSite" id="ASIM_0000660701-mRNA-1">
    <property type="protein sequence ID" value="ASIM_0000660701-mRNA-1"/>
    <property type="gene ID" value="ASIM_0000660701"/>
</dbReference>
<evidence type="ECO:0000313" key="4">
    <source>
        <dbReference type="EMBL" id="VDK26952.1"/>
    </source>
</evidence>
<dbReference type="GO" id="GO:0016757">
    <property type="term" value="F:glycosyltransferase activity"/>
    <property type="evidence" value="ECO:0007669"/>
    <property type="project" value="InterPro"/>
</dbReference>